<dbReference type="PANTHER" id="PTHR47105:SF1">
    <property type="entry name" value="OS06G0665100 PROTEIN"/>
    <property type="match status" value="1"/>
</dbReference>
<evidence type="ECO:0000313" key="1">
    <source>
        <dbReference type="EMBL" id="CAH9137629.1"/>
    </source>
</evidence>
<organism evidence="1 2">
    <name type="scientific">Cuscuta epithymum</name>
    <dbReference type="NCBI Taxonomy" id="186058"/>
    <lineage>
        <taxon>Eukaryota</taxon>
        <taxon>Viridiplantae</taxon>
        <taxon>Streptophyta</taxon>
        <taxon>Embryophyta</taxon>
        <taxon>Tracheophyta</taxon>
        <taxon>Spermatophyta</taxon>
        <taxon>Magnoliopsida</taxon>
        <taxon>eudicotyledons</taxon>
        <taxon>Gunneridae</taxon>
        <taxon>Pentapetalae</taxon>
        <taxon>asterids</taxon>
        <taxon>lamiids</taxon>
        <taxon>Solanales</taxon>
        <taxon>Convolvulaceae</taxon>
        <taxon>Cuscuteae</taxon>
        <taxon>Cuscuta</taxon>
        <taxon>Cuscuta subgen. Cuscuta</taxon>
    </lineage>
</organism>
<keyword evidence="2" id="KW-1185">Reference proteome</keyword>
<gene>
    <name evidence="1" type="ORF">CEPIT_LOCUS36178</name>
</gene>
<dbReference type="AlphaFoldDB" id="A0AAV0FR17"/>
<dbReference type="Proteomes" id="UP001152523">
    <property type="component" value="Unassembled WGS sequence"/>
</dbReference>
<accession>A0AAV0FR17</accession>
<evidence type="ECO:0000313" key="2">
    <source>
        <dbReference type="Proteomes" id="UP001152523"/>
    </source>
</evidence>
<reference evidence="1" key="1">
    <citation type="submission" date="2022-07" db="EMBL/GenBank/DDBJ databases">
        <authorList>
            <person name="Macas J."/>
            <person name="Novak P."/>
            <person name="Neumann P."/>
        </authorList>
    </citation>
    <scope>NUCLEOTIDE SEQUENCE</scope>
</reference>
<comment type="caution">
    <text evidence="1">The sequence shown here is derived from an EMBL/GenBank/DDBJ whole genome shotgun (WGS) entry which is preliminary data.</text>
</comment>
<dbReference type="PANTHER" id="PTHR47105">
    <property type="entry name" value="OS02G0173600 PROTEIN"/>
    <property type="match status" value="1"/>
</dbReference>
<dbReference type="EMBL" id="CAMAPF010001001">
    <property type="protein sequence ID" value="CAH9137629.1"/>
    <property type="molecule type" value="Genomic_DNA"/>
</dbReference>
<name>A0AAV0FR17_9ASTE</name>
<protein>
    <submittedName>
        <fullName evidence="1">Uncharacterized protein</fullName>
    </submittedName>
</protein>
<proteinExistence type="predicted"/>
<sequence length="44" mass="5100">MNTILLDRFKTSDAENWRKSGETVLPDLNAVKDWLTSHRDSIPK</sequence>